<dbReference type="GO" id="GO:0009306">
    <property type="term" value="P:protein secretion"/>
    <property type="evidence" value="ECO:0007669"/>
    <property type="project" value="UniProtKB-UniRule"/>
</dbReference>
<comment type="subcellular location">
    <subcellularLocation>
        <location evidence="9">Cell membrane</location>
        <topology evidence="9">Single-pass membrane protein</topology>
    </subcellularLocation>
    <subcellularLocation>
        <location evidence="1">Membrane</location>
    </subcellularLocation>
</comment>
<comment type="similarity">
    <text evidence="9">Belongs to the SecE/SEC61-gamma family.</text>
</comment>
<protein>
    <recommendedName>
        <fullName evidence="9">Protein translocase subunit SecE</fullName>
    </recommendedName>
</protein>
<dbReference type="Proteomes" id="UP000280417">
    <property type="component" value="Unassembled WGS sequence"/>
</dbReference>
<evidence type="ECO:0000256" key="2">
    <source>
        <dbReference type="ARBA" id="ARBA00022448"/>
    </source>
</evidence>
<keyword evidence="8 9" id="KW-0472">Membrane</keyword>
<keyword evidence="7 9" id="KW-0811">Translocation</keyword>
<evidence type="ECO:0000256" key="1">
    <source>
        <dbReference type="ARBA" id="ARBA00004370"/>
    </source>
</evidence>
<dbReference type="GO" id="GO:0006605">
    <property type="term" value="P:protein targeting"/>
    <property type="evidence" value="ECO:0007669"/>
    <property type="project" value="UniProtKB-UniRule"/>
</dbReference>
<evidence type="ECO:0000256" key="7">
    <source>
        <dbReference type="ARBA" id="ARBA00023010"/>
    </source>
</evidence>
<keyword evidence="4 9" id="KW-0812">Transmembrane</keyword>
<dbReference type="PANTHER" id="PTHR33910:SF1">
    <property type="entry name" value="PROTEIN TRANSLOCASE SUBUNIT SECE"/>
    <property type="match status" value="1"/>
</dbReference>
<dbReference type="InterPro" id="IPR001901">
    <property type="entry name" value="Translocase_SecE/Sec61-g"/>
</dbReference>
<gene>
    <name evidence="9 10" type="primary">secE</name>
    <name evidence="10" type="ORF">DRJ04_04720</name>
</gene>
<dbReference type="GO" id="GO:0008320">
    <property type="term" value="F:protein transmembrane transporter activity"/>
    <property type="evidence" value="ECO:0007669"/>
    <property type="project" value="UniProtKB-UniRule"/>
</dbReference>
<comment type="function">
    <text evidence="9">Essential subunit of the Sec protein translocation channel SecYEG. Clamps together the 2 halves of SecY. May contact the channel plug during translocation.</text>
</comment>
<dbReference type="GO" id="GO:0065002">
    <property type="term" value="P:intracellular protein transmembrane transport"/>
    <property type="evidence" value="ECO:0007669"/>
    <property type="project" value="UniProtKB-UniRule"/>
</dbReference>
<dbReference type="PANTHER" id="PTHR33910">
    <property type="entry name" value="PROTEIN TRANSLOCASE SUBUNIT SECE"/>
    <property type="match status" value="1"/>
</dbReference>
<evidence type="ECO:0000256" key="8">
    <source>
        <dbReference type="ARBA" id="ARBA00023136"/>
    </source>
</evidence>
<evidence type="ECO:0000256" key="9">
    <source>
        <dbReference type="HAMAP-Rule" id="MF_00422"/>
    </source>
</evidence>
<evidence type="ECO:0000256" key="6">
    <source>
        <dbReference type="ARBA" id="ARBA00022989"/>
    </source>
</evidence>
<reference evidence="10 11" key="1">
    <citation type="submission" date="2018-06" db="EMBL/GenBank/DDBJ databases">
        <title>Extensive metabolic versatility and redundancy in microbially diverse, dynamic hydrothermal sediments.</title>
        <authorList>
            <person name="Dombrowski N."/>
            <person name="Teske A."/>
            <person name="Baker B.J."/>
        </authorList>
    </citation>
    <scope>NUCLEOTIDE SEQUENCE [LARGE SCALE GENOMIC DNA]</scope>
    <source>
        <strain evidence="10">B3_G15</strain>
    </source>
</reference>
<dbReference type="PROSITE" id="PS01067">
    <property type="entry name" value="SECE_SEC61G"/>
    <property type="match status" value="1"/>
</dbReference>
<evidence type="ECO:0000256" key="5">
    <source>
        <dbReference type="ARBA" id="ARBA00022927"/>
    </source>
</evidence>
<keyword evidence="3 9" id="KW-1003">Cell membrane</keyword>
<evidence type="ECO:0000313" key="11">
    <source>
        <dbReference type="Proteomes" id="UP000280417"/>
    </source>
</evidence>
<evidence type="ECO:0000313" key="10">
    <source>
        <dbReference type="EMBL" id="RLE13224.1"/>
    </source>
</evidence>
<dbReference type="GO" id="GO:0043952">
    <property type="term" value="P:protein transport by the Sec complex"/>
    <property type="evidence" value="ECO:0007669"/>
    <property type="project" value="UniProtKB-UniRule"/>
</dbReference>
<comment type="caution">
    <text evidence="10">The sequence shown here is derived from an EMBL/GenBank/DDBJ whole genome shotgun (WGS) entry which is preliminary data.</text>
</comment>
<comment type="subunit">
    <text evidence="9">Component of the Sec protein translocase complex. Heterotrimer consisting of SecY, SecE and SecG subunits. The heterotrimers can form oligomers, although 1 heterotrimer is thought to be able to translocate proteins. Interacts with the ribosome. Interacts with SecDF, and other proteins may be involved. Interacts with SecA.</text>
</comment>
<evidence type="ECO:0000256" key="4">
    <source>
        <dbReference type="ARBA" id="ARBA00022692"/>
    </source>
</evidence>
<dbReference type="InterPro" id="IPR005807">
    <property type="entry name" value="SecE_bac"/>
</dbReference>
<name>A0A662DBQ1_UNCAE</name>
<accession>A0A662DBQ1</accession>
<dbReference type="PRINTS" id="PR01650">
    <property type="entry name" value="SECETRNLCASE"/>
</dbReference>
<feature type="transmembrane region" description="Helical" evidence="9">
    <location>
        <begin position="32"/>
        <end position="56"/>
    </location>
</feature>
<keyword evidence="6 9" id="KW-1133">Transmembrane helix</keyword>
<sequence>MANRIKDFLNAVRVEAKKVSWPSRAEIVKSTIIVIVAIAIFAIIIGGIDVIFLQILRLLVG</sequence>
<dbReference type="NCBIfam" id="TIGR00964">
    <property type="entry name" value="secE_bact"/>
    <property type="match status" value="1"/>
</dbReference>
<keyword evidence="2 9" id="KW-0813">Transport</keyword>
<dbReference type="Gene3D" id="1.20.5.1030">
    <property type="entry name" value="Preprotein translocase secy subunit"/>
    <property type="match status" value="1"/>
</dbReference>
<dbReference type="Pfam" id="PF00584">
    <property type="entry name" value="SecE"/>
    <property type="match status" value="1"/>
</dbReference>
<dbReference type="HAMAP" id="MF_00422">
    <property type="entry name" value="SecE"/>
    <property type="match status" value="1"/>
</dbReference>
<proteinExistence type="inferred from homology"/>
<dbReference type="AlphaFoldDB" id="A0A662DBQ1"/>
<dbReference type="EMBL" id="QMQA01000109">
    <property type="protein sequence ID" value="RLE13224.1"/>
    <property type="molecule type" value="Genomic_DNA"/>
</dbReference>
<dbReference type="GO" id="GO:0005886">
    <property type="term" value="C:plasma membrane"/>
    <property type="evidence" value="ECO:0007669"/>
    <property type="project" value="UniProtKB-SubCell"/>
</dbReference>
<organism evidence="10 11">
    <name type="scientific">Aerophobetes bacterium</name>
    <dbReference type="NCBI Taxonomy" id="2030807"/>
    <lineage>
        <taxon>Bacteria</taxon>
        <taxon>Candidatus Aerophobota</taxon>
    </lineage>
</organism>
<dbReference type="InterPro" id="IPR038379">
    <property type="entry name" value="SecE_sf"/>
</dbReference>
<evidence type="ECO:0000256" key="3">
    <source>
        <dbReference type="ARBA" id="ARBA00022475"/>
    </source>
</evidence>
<keyword evidence="5 9" id="KW-0653">Protein transport</keyword>